<dbReference type="Proteomes" id="UP000002522">
    <property type="component" value="Chromosome"/>
</dbReference>
<accession>Q8EWN3</accession>
<reference evidence="4 5" key="1">
    <citation type="journal article" date="2002" name="Nucleic Acids Res.">
        <title>The complete genomic sequence of Mycoplasma penetrans, an intracellular bacterial pathogen in humans.</title>
        <authorList>
            <person name="Sasaki Y."/>
            <person name="Ishikawa J."/>
            <person name="Yamashita A."/>
            <person name="Oshima K."/>
            <person name="Kenri T."/>
            <person name="Furuya K."/>
            <person name="Yoshino C."/>
            <person name="Horino A."/>
            <person name="Shiba T."/>
            <person name="Sasaki T."/>
            <person name="Hattori M."/>
        </authorList>
    </citation>
    <scope>NUCLEOTIDE SEQUENCE [LARGE SCALE GENOMIC DNA]</scope>
    <source>
        <strain evidence="4 5">HF-2</strain>
    </source>
</reference>
<organism evidence="4 5">
    <name type="scientific">Malacoplasma penetrans (strain HF-2)</name>
    <name type="common">Mycoplasma penetrans</name>
    <dbReference type="NCBI Taxonomy" id="272633"/>
    <lineage>
        <taxon>Bacteria</taxon>
        <taxon>Bacillati</taxon>
        <taxon>Mycoplasmatota</taxon>
        <taxon>Mycoplasmoidales</taxon>
        <taxon>Mycoplasmoidaceae</taxon>
        <taxon>Malacoplasma</taxon>
    </lineage>
</organism>
<name>Q8EWN3_MALP2</name>
<evidence type="ECO:0000313" key="4">
    <source>
        <dbReference type="EMBL" id="BAC43961.1"/>
    </source>
</evidence>
<dbReference type="KEGG" id="mpe:MYPE1700"/>
<dbReference type="GO" id="GO:0008374">
    <property type="term" value="F:O-acyltransferase activity"/>
    <property type="evidence" value="ECO:0007669"/>
    <property type="project" value="TreeGrafter"/>
</dbReference>
<dbReference type="AlphaFoldDB" id="Q8EWN3"/>
<dbReference type="Pfam" id="PF14602">
    <property type="entry name" value="Hexapep_2"/>
    <property type="match status" value="1"/>
</dbReference>
<comment type="similarity">
    <text evidence="1">Belongs to the transferase hexapeptide repeat family.</text>
</comment>
<protein>
    <submittedName>
        <fullName evidence="4">Acetyl transferase</fullName>
    </submittedName>
</protein>
<dbReference type="Gene3D" id="2.160.10.10">
    <property type="entry name" value="Hexapeptide repeat proteins"/>
    <property type="match status" value="1"/>
</dbReference>
<evidence type="ECO:0000313" key="5">
    <source>
        <dbReference type="Proteomes" id="UP000002522"/>
    </source>
</evidence>
<dbReference type="InterPro" id="IPR001451">
    <property type="entry name" value="Hexapep"/>
</dbReference>
<sequence>MAIKTKEEYIKKYSDTGEWIKWGDEDYNFLFEANIEAYKITSIINSGYHSQKHLNSLFSKLFGFKVDESVFIHPPFMTDFGKNIKLGKRLAINANCCFQDWGGIEIGDDCQIGHNVVLATTNHHLDPNKRHDLINKKIVLGKSVWVGSNSVIVGGVTVGDGAVIAAGAVVTKDVPANTVVGGVPARIIKKIEVED</sequence>
<dbReference type="InParanoid" id="Q8EWN3"/>
<dbReference type="eggNOG" id="COG0110">
    <property type="taxonomic scope" value="Bacteria"/>
</dbReference>
<dbReference type="InterPro" id="IPR051159">
    <property type="entry name" value="Hexapeptide_acetyltransf"/>
</dbReference>
<dbReference type="SUPFAM" id="SSF51161">
    <property type="entry name" value="Trimeric LpxA-like enzymes"/>
    <property type="match status" value="1"/>
</dbReference>
<dbReference type="InterPro" id="IPR018357">
    <property type="entry name" value="Hexapep_transf_CS"/>
</dbReference>
<dbReference type="FunCoup" id="Q8EWN3">
    <property type="interactions" value="49"/>
</dbReference>
<keyword evidence="3" id="KW-0677">Repeat</keyword>
<dbReference type="EMBL" id="BA000026">
    <property type="protein sequence ID" value="BAC43961.1"/>
    <property type="molecule type" value="Genomic_DNA"/>
</dbReference>
<evidence type="ECO:0000256" key="1">
    <source>
        <dbReference type="ARBA" id="ARBA00007274"/>
    </source>
</evidence>
<gene>
    <name evidence="4" type="ordered locus">MYPE1700</name>
</gene>
<dbReference type="PANTHER" id="PTHR23416:SF23">
    <property type="entry name" value="ACETYLTRANSFERASE C18B11.09C-RELATED"/>
    <property type="match status" value="1"/>
</dbReference>
<dbReference type="RefSeq" id="WP_011076997.1">
    <property type="nucleotide sequence ID" value="NC_004432.1"/>
</dbReference>
<evidence type="ECO:0000256" key="3">
    <source>
        <dbReference type="ARBA" id="ARBA00022737"/>
    </source>
</evidence>
<dbReference type="HOGENOM" id="CLU_051638_3_4_14"/>
<keyword evidence="5" id="KW-1185">Reference proteome</keyword>
<dbReference type="PROSITE" id="PS00101">
    <property type="entry name" value="HEXAPEP_TRANSFERASES"/>
    <property type="match status" value="1"/>
</dbReference>
<keyword evidence="2 4" id="KW-0808">Transferase</keyword>
<dbReference type="PANTHER" id="PTHR23416">
    <property type="entry name" value="SIALIC ACID SYNTHASE-RELATED"/>
    <property type="match status" value="1"/>
</dbReference>
<dbReference type="InterPro" id="IPR011004">
    <property type="entry name" value="Trimer_LpxA-like_sf"/>
</dbReference>
<evidence type="ECO:0000256" key="2">
    <source>
        <dbReference type="ARBA" id="ARBA00022679"/>
    </source>
</evidence>
<dbReference type="STRING" id="272633.gene:10731269"/>
<proteinExistence type="inferred from homology"/>
<dbReference type="Pfam" id="PF00132">
    <property type="entry name" value="Hexapep"/>
    <property type="match status" value="1"/>
</dbReference>